<protein>
    <recommendedName>
        <fullName evidence="3">NAD(P)-binding domain-containing protein</fullName>
    </recommendedName>
</protein>
<dbReference type="InterPro" id="IPR014843">
    <property type="entry name" value="Him1/Fmp52"/>
</dbReference>
<accession>V5F3P9</accession>
<dbReference type="Proteomes" id="UP000017800">
    <property type="component" value="Unassembled WGS sequence"/>
</dbReference>
<dbReference type="RefSeq" id="WP_023404171.1">
    <property type="nucleotide sequence ID" value="NZ_BAUJ01000028.1"/>
</dbReference>
<dbReference type="AlphaFoldDB" id="V5F3P9"/>
<dbReference type="Pfam" id="PF08732">
    <property type="entry name" value="HIM1"/>
    <property type="match status" value="1"/>
</dbReference>
<evidence type="ECO:0000313" key="1">
    <source>
        <dbReference type="EMBL" id="GAD89809.1"/>
    </source>
</evidence>
<comment type="caution">
    <text evidence="1">The sequence shown here is derived from an EMBL/GenBank/DDBJ whole genome shotgun (WGS) entry which is preliminary data.</text>
</comment>
<dbReference type="PANTHER" id="PTHR14097:SF7">
    <property type="entry name" value="OXIDOREDUCTASE HTATIP2"/>
    <property type="match status" value="1"/>
</dbReference>
<sequence>MTITKPNIILAGGTGLIGQAVIDYLAQHLELIDTLYLPTRSPIHAQDSRFIALSNEAFFTLEEPIAELGIICLGTTKKQAGSAQALYRIDHDLVLKFAKQMQALGVRKLAVVSSFGANPNSLSHYLKCKGEMERDVSQLGFEQLIFARPGPLVGARSTPRRDEIMVQKLLKVVSPIMLGPLKNLRPVQADDVAKYLIQSLCQESHTSNTTIAHYRQLTNF</sequence>
<keyword evidence="2" id="KW-1185">Reference proteome</keyword>
<proteinExistence type="predicted"/>
<organism evidence="1 2">
    <name type="scientific">Vibrio halioticoli NBRC 102217</name>
    <dbReference type="NCBI Taxonomy" id="1219072"/>
    <lineage>
        <taxon>Bacteria</taxon>
        <taxon>Pseudomonadati</taxon>
        <taxon>Pseudomonadota</taxon>
        <taxon>Gammaproteobacteria</taxon>
        <taxon>Vibrionales</taxon>
        <taxon>Vibrionaceae</taxon>
        <taxon>Vibrio</taxon>
    </lineage>
</organism>
<gene>
    <name evidence="1" type="ORF">VHA01S_028_00080</name>
</gene>
<dbReference type="SUPFAM" id="SSF51735">
    <property type="entry name" value="NAD(P)-binding Rossmann-fold domains"/>
    <property type="match status" value="1"/>
</dbReference>
<dbReference type="InterPro" id="IPR036291">
    <property type="entry name" value="NAD(P)-bd_dom_sf"/>
</dbReference>
<dbReference type="EMBL" id="BAUJ01000028">
    <property type="protein sequence ID" value="GAD89809.1"/>
    <property type="molecule type" value="Genomic_DNA"/>
</dbReference>
<evidence type="ECO:0000313" key="2">
    <source>
        <dbReference type="Proteomes" id="UP000017800"/>
    </source>
</evidence>
<reference evidence="1 2" key="1">
    <citation type="submission" date="2013-10" db="EMBL/GenBank/DDBJ databases">
        <authorList>
            <person name="Ichikawa N."/>
            <person name="Kimura A."/>
            <person name="Ohji S."/>
            <person name="Hosoyama A."/>
            <person name="Fujita N."/>
        </authorList>
    </citation>
    <scope>NUCLEOTIDE SEQUENCE [LARGE SCALE GENOMIC DNA]</scope>
    <source>
        <strain evidence="1 2">NBRC 102217</strain>
    </source>
</reference>
<dbReference type="PANTHER" id="PTHR14097">
    <property type="entry name" value="OXIDOREDUCTASE HTATIP2"/>
    <property type="match status" value="1"/>
</dbReference>
<reference evidence="1 2" key="2">
    <citation type="submission" date="2013-11" db="EMBL/GenBank/DDBJ databases">
        <title>Whole genome shotgun sequence of Vibrio halioticoli NBRC 102217.</title>
        <authorList>
            <person name="Isaki S."/>
            <person name="Kimura A."/>
            <person name="Ohji S."/>
            <person name="Hosoyama A."/>
            <person name="Fujita N."/>
            <person name="Hashimoto M."/>
            <person name="Hosoyama Y."/>
            <person name="Yamazoe A."/>
        </authorList>
    </citation>
    <scope>NUCLEOTIDE SEQUENCE [LARGE SCALE GENOMIC DNA]</scope>
    <source>
        <strain evidence="1 2">NBRC 102217</strain>
    </source>
</reference>
<evidence type="ECO:0008006" key="3">
    <source>
        <dbReference type="Google" id="ProtNLM"/>
    </source>
</evidence>
<dbReference type="eggNOG" id="COG0702">
    <property type="taxonomic scope" value="Bacteria"/>
</dbReference>
<name>V5F3P9_9VIBR</name>
<dbReference type="Gene3D" id="3.40.50.720">
    <property type="entry name" value="NAD(P)-binding Rossmann-like Domain"/>
    <property type="match status" value="1"/>
</dbReference>
<dbReference type="OrthoDB" id="9798632at2"/>